<sequence length="121" mass="12895">MNLQEHSTTPLSTKTTSSVEAVHTTPAVTPKFDPKLPLNLAALRQPKVGEIIMSLGGSPLQNISDVQNKKPGVTVSLGDGTVVNLSKEPTLNGVPNLSHSLKNELLIVQQKISQLIQLPKS</sequence>
<accession>A0ABM1THK7</accession>
<evidence type="ECO:0000259" key="11">
    <source>
        <dbReference type="Pfam" id="PF10512"/>
    </source>
</evidence>
<evidence type="ECO:0000313" key="13">
    <source>
        <dbReference type="RefSeq" id="XP_022255363.1"/>
    </source>
</evidence>
<dbReference type="InterPro" id="IPR046466">
    <property type="entry name" value="Borealin_C"/>
</dbReference>
<reference evidence="13" key="1">
    <citation type="submission" date="2025-08" db="UniProtKB">
        <authorList>
            <consortium name="RefSeq"/>
        </authorList>
    </citation>
    <scope>IDENTIFICATION</scope>
    <source>
        <tissue evidence="13">Muscle</tissue>
    </source>
</reference>
<feature type="domain" description="Borealin C-terminal" evidence="11">
    <location>
        <begin position="5"/>
        <end position="115"/>
    </location>
</feature>
<evidence type="ECO:0000256" key="6">
    <source>
        <dbReference type="ARBA" id="ARBA00022776"/>
    </source>
</evidence>
<evidence type="ECO:0000256" key="8">
    <source>
        <dbReference type="ARBA" id="ARBA00023306"/>
    </source>
</evidence>
<evidence type="ECO:0000256" key="10">
    <source>
        <dbReference type="SAM" id="MobiDB-lite"/>
    </source>
</evidence>
<evidence type="ECO:0000256" key="5">
    <source>
        <dbReference type="ARBA" id="ARBA00022618"/>
    </source>
</evidence>
<comment type="similarity">
    <text evidence="3">Belongs to the borealin family.</text>
</comment>
<keyword evidence="5" id="KW-0132">Cell division</keyword>
<feature type="region of interest" description="Disordered" evidence="10">
    <location>
        <begin position="1"/>
        <end position="28"/>
    </location>
</feature>
<evidence type="ECO:0000256" key="3">
    <source>
        <dbReference type="ARBA" id="ARBA00009914"/>
    </source>
</evidence>
<dbReference type="Pfam" id="PF10512">
    <property type="entry name" value="Borealin"/>
    <property type="match status" value="1"/>
</dbReference>
<dbReference type="PANTHER" id="PTHR16040:SF7">
    <property type="entry name" value="AUSTRALIN, ISOFORM A-RELATED"/>
    <property type="match status" value="1"/>
</dbReference>
<dbReference type="PANTHER" id="PTHR16040">
    <property type="entry name" value="AUSTRALIN, ISOFORM A-RELATED"/>
    <property type="match status" value="1"/>
</dbReference>
<dbReference type="Proteomes" id="UP000694941">
    <property type="component" value="Unplaced"/>
</dbReference>
<dbReference type="InterPro" id="IPR018867">
    <property type="entry name" value="Cell_div_borealin"/>
</dbReference>
<keyword evidence="6" id="KW-0498">Mitosis</keyword>
<comment type="subcellular location">
    <subcellularLocation>
        <location evidence="2">Chromosome</location>
        <location evidence="2">Centromere</location>
    </subcellularLocation>
    <subcellularLocation>
        <location evidence="1">Nucleus</location>
    </subcellularLocation>
</comment>
<evidence type="ECO:0000256" key="1">
    <source>
        <dbReference type="ARBA" id="ARBA00004123"/>
    </source>
</evidence>
<dbReference type="GeneID" id="106471033"/>
<gene>
    <name evidence="13" type="primary">LOC106471033</name>
</gene>
<keyword evidence="4" id="KW-0158">Chromosome</keyword>
<evidence type="ECO:0000256" key="2">
    <source>
        <dbReference type="ARBA" id="ARBA00004584"/>
    </source>
</evidence>
<evidence type="ECO:0000313" key="12">
    <source>
        <dbReference type="Proteomes" id="UP000694941"/>
    </source>
</evidence>
<evidence type="ECO:0000256" key="4">
    <source>
        <dbReference type="ARBA" id="ARBA00022454"/>
    </source>
</evidence>
<protein>
    <submittedName>
        <fullName evidence="13">Uncharacterized protein LOC106471033</fullName>
    </submittedName>
</protein>
<evidence type="ECO:0000256" key="9">
    <source>
        <dbReference type="ARBA" id="ARBA00023328"/>
    </source>
</evidence>
<proteinExistence type="inferred from homology"/>
<keyword evidence="7" id="KW-0539">Nucleus</keyword>
<keyword evidence="12" id="KW-1185">Reference proteome</keyword>
<evidence type="ECO:0000256" key="7">
    <source>
        <dbReference type="ARBA" id="ARBA00023242"/>
    </source>
</evidence>
<organism evidence="12 13">
    <name type="scientific">Limulus polyphemus</name>
    <name type="common">Atlantic horseshoe crab</name>
    <dbReference type="NCBI Taxonomy" id="6850"/>
    <lineage>
        <taxon>Eukaryota</taxon>
        <taxon>Metazoa</taxon>
        <taxon>Ecdysozoa</taxon>
        <taxon>Arthropoda</taxon>
        <taxon>Chelicerata</taxon>
        <taxon>Merostomata</taxon>
        <taxon>Xiphosura</taxon>
        <taxon>Limulidae</taxon>
        <taxon>Limulus</taxon>
    </lineage>
</organism>
<name>A0ABM1THK7_LIMPO</name>
<keyword evidence="9" id="KW-0137">Centromere</keyword>
<keyword evidence="8" id="KW-0131">Cell cycle</keyword>
<feature type="compositionally biased region" description="Low complexity" evidence="10">
    <location>
        <begin position="7"/>
        <end position="18"/>
    </location>
</feature>
<dbReference type="RefSeq" id="XP_022255363.1">
    <property type="nucleotide sequence ID" value="XM_022399655.1"/>
</dbReference>